<accession>A0A015K8D3</accession>
<feature type="region of interest" description="Disordered" evidence="1">
    <location>
        <begin position="43"/>
        <end position="85"/>
    </location>
</feature>
<proteinExistence type="predicted"/>
<evidence type="ECO:0000313" key="3">
    <source>
        <dbReference type="Proteomes" id="UP000022910"/>
    </source>
</evidence>
<evidence type="ECO:0000313" key="2">
    <source>
        <dbReference type="EMBL" id="EXX77997.1"/>
    </source>
</evidence>
<feature type="compositionally biased region" description="Basic residues" evidence="1">
    <location>
        <begin position="73"/>
        <end position="85"/>
    </location>
</feature>
<keyword evidence="3" id="KW-1185">Reference proteome</keyword>
<dbReference type="OrthoDB" id="2387253at2759"/>
<dbReference type="Proteomes" id="UP000022910">
    <property type="component" value="Unassembled WGS sequence"/>
</dbReference>
<evidence type="ECO:0000256" key="1">
    <source>
        <dbReference type="SAM" id="MobiDB-lite"/>
    </source>
</evidence>
<comment type="caution">
    <text evidence="2">The sequence shown here is derived from an EMBL/GenBank/DDBJ whole genome shotgun (WGS) entry which is preliminary data.</text>
</comment>
<gene>
    <name evidence="2" type="ORF">RirG_018780</name>
</gene>
<dbReference type="AlphaFoldDB" id="A0A015K8D3"/>
<dbReference type="EMBL" id="JEMT01009796">
    <property type="protein sequence ID" value="EXX77997.1"/>
    <property type="molecule type" value="Genomic_DNA"/>
</dbReference>
<name>A0A015K8D3_RHIIW</name>
<dbReference type="HOGENOM" id="CLU_2655721_0_0_1"/>
<organism evidence="2 3">
    <name type="scientific">Rhizophagus irregularis (strain DAOM 197198w)</name>
    <name type="common">Glomus intraradices</name>
    <dbReference type="NCBI Taxonomy" id="1432141"/>
    <lineage>
        <taxon>Eukaryota</taxon>
        <taxon>Fungi</taxon>
        <taxon>Fungi incertae sedis</taxon>
        <taxon>Mucoromycota</taxon>
        <taxon>Glomeromycotina</taxon>
        <taxon>Glomeromycetes</taxon>
        <taxon>Glomerales</taxon>
        <taxon>Glomeraceae</taxon>
        <taxon>Rhizophagus</taxon>
    </lineage>
</organism>
<reference evidence="2 3" key="1">
    <citation type="submission" date="2014-02" db="EMBL/GenBank/DDBJ databases">
        <title>Single nucleus genome sequencing reveals high similarity among nuclei of an endomycorrhizal fungus.</title>
        <authorList>
            <person name="Lin K."/>
            <person name="Geurts R."/>
            <person name="Zhang Z."/>
            <person name="Limpens E."/>
            <person name="Saunders D.G."/>
            <person name="Mu D."/>
            <person name="Pang E."/>
            <person name="Cao H."/>
            <person name="Cha H."/>
            <person name="Lin T."/>
            <person name="Zhou Q."/>
            <person name="Shang Y."/>
            <person name="Li Y."/>
            <person name="Ivanov S."/>
            <person name="Sharma T."/>
            <person name="Velzen R.V."/>
            <person name="Ruijter N.D."/>
            <person name="Aanen D.K."/>
            <person name="Win J."/>
            <person name="Kamoun S."/>
            <person name="Bisseling T."/>
            <person name="Huang S."/>
        </authorList>
    </citation>
    <scope>NUCLEOTIDE SEQUENCE [LARGE SCALE GENOMIC DNA]</scope>
    <source>
        <strain evidence="3">DAOM197198w</strain>
    </source>
</reference>
<protein>
    <submittedName>
        <fullName evidence="2">Uncharacterized protein</fullName>
    </submittedName>
</protein>
<sequence length="85" mass="10013">MPSKFYYYLDLDSKPSTAMEVNNNTKSSAKQINNDSQEFLEFSNTPLHKLLPKKTKQEHKFDAKNSQAYRARKETKRKNKKNQTN</sequence>